<organism evidence="1">
    <name type="scientific">Myoviridae sp. ctshb19</name>
    <dbReference type="NCBI Taxonomy" id="2825194"/>
    <lineage>
        <taxon>Viruses</taxon>
        <taxon>Duplodnaviria</taxon>
        <taxon>Heunggongvirae</taxon>
        <taxon>Uroviricota</taxon>
        <taxon>Caudoviricetes</taxon>
    </lineage>
</organism>
<protein>
    <submittedName>
        <fullName evidence="1">Uncharacterized protein</fullName>
    </submittedName>
</protein>
<accession>A0A8S5UH91</accession>
<evidence type="ECO:0000313" key="1">
    <source>
        <dbReference type="EMBL" id="DAF93742.1"/>
    </source>
</evidence>
<dbReference type="EMBL" id="BK016086">
    <property type="protein sequence ID" value="DAF93742.1"/>
    <property type="molecule type" value="Genomic_DNA"/>
</dbReference>
<sequence>MILNWSVTNLTKRSKPRLQETETMSNVKIAPELDIQQVAFAMTLLCGRSDADTSYLRDLTYRLSKYSHDHIFEQCYKIAQANGRQLFGRDASFKEFMADYDGRDALFLSLPGDTPVIGAMVAGNIRAPSESLSPDQHQDQKLMILTALGIARPEPTE</sequence>
<reference evidence="1" key="1">
    <citation type="journal article" date="2021" name="Proc. Natl. Acad. Sci. U.S.A.">
        <title>A Catalog of Tens of Thousands of Viruses from Human Metagenomes Reveals Hidden Associations with Chronic Diseases.</title>
        <authorList>
            <person name="Tisza M.J."/>
            <person name="Buck C.B."/>
        </authorList>
    </citation>
    <scope>NUCLEOTIDE SEQUENCE</scope>
    <source>
        <strain evidence="1">Ctshb19</strain>
    </source>
</reference>
<name>A0A8S5UH91_9CAUD</name>
<proteinExistence type="predicted"/>